<dbReference type="OrthoDB" id="2844268at2"/>
<dbReference type="AlphaFoldDB" id="A0A2N3LPI5"/>
<dbReference type="SMART" id="SM00287">
    <property type="entry name" value="SH3b"/>
    <property type="match status" value="1"/>
</dbReference>
<dbReference type="Pfam" id="PF08239">
    <property type="entry name" value="SH3_3"/>
    <property type="match status" value="1"/>
</dbReference>
<dbReference type="InterPro" id="IPR052354">
    <property type="entry name" value="Cell_Wall_Dynamics_Protein"/>
</dbReference>
<dbReference type="PANTHER" id="PTHR34408:SF1">
    <property type="entry name" value="GLYCOSYL HYDROLASE FAMILY 19 DOMAIN-CONTAINING PROTEIN HI_1415"/>
    <property type="match status" value="1"/>
</dbReference>
<dbReference type="InterPro" id="IPR003646">
    <property type="entry name" value="SH3-like_bac-type"/>
</dbReference>
<evidence type="ECO:0000313" key="3">
    <source>
        <dbReference type="Proteomes" id="UP000233440"/>
    </source>
</evidence>
<dbReference type="Gene3D" id="2.30.30.40">
    <property type="entry name" value="SH3 Domains"/>
    <property type="match status" value="1"/>
</dbReference>
<dbReference type="PROSITE" id="PS51781">
    <property type="entry name" value="SH3B"/>
    <property type="match status" value="1"/>
</dbReference>
<dbReference type="Proteomes" id="UP000233440">
    <property type="component" value="Unassembled WGS sequence"/>
</dbReference>
<comment type="caution">
    <text evidence="2">The sequence shown here is derived from an EMBL/GenBank/DDBJ whole genome shotgun (WGS) entry which is preliminary data.</text>
</comment>
<dbReference type="PANTHER" id="PTHR34408">
    <property type="entry name" value="FAMILY PROTEIN, PUTATIVE-RELATED"/>
    <property type="match status" value="1"/>
</dbReference>
<gene>
    <name evidence="2" type="ORF">CWO92_05055</name>
</gene>
<name>A0A2N3LPI5_9BACI</name>
<feature type="domain" description="SH3b" evidence="1">
    <location>
        <begin position="32"/>
        <end position="96"/>
    </location>
</feature>
<proteinExistence type="predicted"/>
<reference evidence="2 3" key="1">
    <citation type="submission" date="2017-11" db="EMBL/GenBank/DDBJ databases">
        <title>Bacillus camelliae sp. nov., isolated from pu'er tea.</title>
        <authorList>
            <person name="Niu L."/>
        </authorList>
    </citation>
    <scope>NUCLEOTIDE SEQUENCE [LARGE SCALE GENOMIC DNA]</scope>
    <source>
        <strain evidence="2 3">7578-1</strain>
    </source>
</reference>
<protein>
    <recommendedName>
        <fullName evidence="1">SH3b domain-containing protein</fullName>
    </recommendedName>
</protein>
<accession>A0A2N3LPI5</accession>
<sequence>MAMKRIAISGLLSFILMLMVFTPLGQVTAAATKTGVVDIQSGVLNVRNGPGIKYPKIGALKNKTNITIYSVKNSWLQIKYGKKKGYVSDDYVRLYRPFSSATAKKISNKAFRLERKTWEKNYTKSQIFSLMAPGFTKTYIDKYFKQQYRPAGKDKKGNLLYHIIETEIWGLALYPIDWKPAYEPKKPTVTYYIKNGREYLSISQYHLNDESGNKTTTICFIKSKGNWFIYDHKVKYHH</sequence>
<evidence type="ECO:0000259" key="1">
    <source>
        <dbReference type="PROSITE" id="PS51781"/>
    </source>
</evidence>
<organism evidence="2 3">
    <name type="scientific">Heyndrickxia camelliae</name>
    <dbReference type="NCBI Taxonomy" id="1707093"/>
    <lineage>
        <taxon>Bacteria</taxon>
        <taxon>Bacillati</taxon>
        <taxon>Bacillota</taxon>
        <taxon>Bacilli</taxon>
        <taxon>Bacillales</taxon>
        <taxon>Bacillaceae</taxon>
        <taxon>Heyndrickxia</taxon>
    </lineage>
</organism>
<evidence type="ECO:0000313" key="2">
    <source>
        <dbReference type="EMBL" id="PKR86464.1"/>
    </source>
</evidence>
<dbReference type="EMBL" id="PIQO01000002">
    <property type="protein sequence ID" value="PKR86464.1"/>
    <property type="molecule type" value="Genomic_DNA"/>
</dbReference>
<keyword evidence="3" id="KW-1185">Reference proteome</keyword>